<protein>
    <recommendedName>
        <fullName evidence="1">CHK kinase-like domain-containing protein</fullName>
    </recommendedName>
</protein>
<dbReference type="EnsemblMetazoa" id="XM_008212836">
    <property type="protein sequence ID" value="XP_008211058"/>
    <property type="gene ID" value="LOC103316883"/>
</dbReference>
<dbReference type="InterPro" id="IPR004119">
    <property type="entry name" value="EcKL"/>
</dbReference>
<feature type="domain" description="CHK kinase-like" evidence="1">
    <location>
        <begin position="121"/>
        <end position="306"/>
    </location>
</feature>
<dbReference type="InterPro" id="IPR015897">
    <property type="entry name" value="CHK_kinase-like"/>
</dbReference>
<dbReference type="AlphaFoldDB" id="A0A7M7IPM7"/>
<dbReference type="Gene3D" id="3.90.1200.10">
    <property type="match status" value="1"/>
</dbReference>
<dbReference type="Proteomes" id="UP000002358">
    <property type="component" value="Chromosome 1"/>
</dbReference>
<accession>A0A7M7IPM7</accession>
<dbReference type="InterPro" id="IPR011009">
    <property type="entry name" value="Kinase-like_dom_sf"/>
</dbReference>
<dbReference type="OMA" id="INAMAKF"/>
<dbReference type="PANTHER" id="PTHR11012:SF48">
    <property type="entry name" value="CHK KINASE-LIKE DOMAIN-CONTAINING PROTEIN-RELATED"/>
    <property type="match status" value="1"/>
</dbReference>
<reference evidence="2" key="1">
    <citation type="submission" date="2021-01" db="UniProtKB">
        <authorList>
            <consortium name="EnsemblMetazoa"/>
        </authorList>
    </citation>
    <scope>IDENTIFICATION</scope>
</reference>
<proteinExistence type="predicted"/>
<organism evidence="2 3">
    <name type="scientific">Nasonia vitripennis</name>
    <name type="common">Parasitic wasp</name>
    <dbReference type="NCBI Taxonomy" id="7425"/>
    <lineage>
        <taxon>Eukaryota</taxon>
        <taxon>Metazoa</taxon>
        <taxon>Ecdysozoa</taxon>
        <taxon>Arthropoda</taxon>
        <taxon>Hexapoda</taxon>
        <taxon>Insecta</taxon>
        <taxon>Pterygota</taxon>
        <taxon>Neoptera</taxon>
        <taxon>Endopterygota</taxon>
        <taxon>Hymenoptera</taxon>
        <taxon>Apocrita</taxon>
        <taxon>Proctotrupomorpha</taxon>
        <taxon>Chalcidoidea</taxon>
        <taxon>Pteromalidae</taxon>
        <taxon>Pteromalinae</taxon>
        <taxon>Nasonia</taxon>
    </lineage>
</organism>
<dbReference type="PANTHER" id="PTHR11012">
    <property type="entry name" value="PROTEIN KINASE-LIKE DOMAIN-CONTAINING"/>
    <property type="match status" value="1"/>
</dbReference>
<dbReference type="InParanoid" id="A0A7M7IPM7"/>
<dbReference type="KEGG" id="nvi:103316883"/>
<dbReference type="SUPFAM" id="SSF56112">
    <property type="entry name" value="Protein kinase-like (PK-like)"/>
    <property type="match status" value="1"/>
</dbReference>
<dbReference type="Pfam" id="PF02958">
    <property type="entry name" value="EcKL"/>
    <property type="match status" value="1"/>
</dbReference>
<keyword evidence="3" id="KW-1185">Reference proteome</keyword>
<dbReference type="OrthoDB" id="6334212at2759"/>
<gene>
    <name evidence="2" type="primary">103316883</name>
</gene>
<evidence type="ECO:0000313" key="3">
    <source>
        <dbReference type="Proteomes" id="UP000002358"/>
    </source>
</evidence>
<evidence type="ECO:0000259" key="1">
    <source>
        <dbReference type="SMART" id="SM00587"/>
    </source>
</evidence>
<name>A0A7M7IPM7_NASVI</name>
<dbReference type="EnsemblMetazoa" id="XM_031923806">
    <property type="protein sequence ID" value="XP_031779666"/>
    <property type="gene ID" value="LOC103316883"/>
</dbReference>
<evidence type="ECO:0000313" key="2">
    <source>
        <dbReference type="EnsemblMetazoa" id="XP_016836846"/>
    </source>
</evidence>
<dbReference type="EnsemblMetazoa" id="XM_016981357">
    <property type="protein sequence ID" value="XP_016836846"/>
    <property type="gene ID" value="LOC103316883"/>
</dbReference>
<sequence length="428" mass="49638">MSDKNINLTRVTKTIISSLIAEILPSKQLTFTKFQVKPFSSEKLGYMGIHELLTIETCVNNEIQSFTFFVKSLVPSHNDFEELTFLEESNFFKNVMPRLLKGHLDLQTWAAKCYLSNSNVIVLENLKSQGFDIVKDVLLIGQLRSAVTSLARFHSSSILLENKVKKPLNELYPGFFEEKLLKNIGNNWKWLSAGIEVVEVVARKLGLEPKHATAAYTLMLERIKPANNQRNVLCHSDLWCNNLMFKDNQDGTSSCRFVDFQMVAYNCYVMDLVQLIHLNTNEGVRKKIEEELVELYHSVLTKNLRKGSLENGEIIKLKEIFEDLKERRIFGLVIAAQYFPIVLLNKKLTAEFTKDSSKLKKYMYRSRKNFVLRCMRLDQNYRKRIEESVRELIEYIEESGKAHQHQLCNTKLKKSTIFNITCLVRDNN</sequence>
<dbReference type="SMART" id="SM00587">
    <property type="entry name" value="CHK"/>
    <property type="match status" value="1"/>
</dbReference>